<feature type="domain" description="Thiamine pyrophosphate enzyme TPP-binding" evidence="2">
    <location>
        <begin position="60"/>
        <end position="199"/>
    </location>
</feature>
<dbReference type="Proteomes" id="UP000178367">
    <property type="component" value="Unassembled WGS sequence"/>
</dbReference>
<dbReference type="GO" id="GO:0016491">
    <property type="term" value="F:oxidoreductase activity"/>
    <property type="evidence" value="ECO:0007669"/>
    <property type="project" value="UniProtKB-KW"/>
</dbReference>
<comment type="caution">
    <text evidence="3">The sequence shown here is derived from an EMBL/GenBank/DDBJ whole genome shotgun (WGS) entry which is preliminary data.</text>
</comment>
<dbReference type="SUPFAM" id="SSF52518">
    <property type="entry name" value="Thiamin diphosphate-binding fold (THDP-binding)"/>
    <property type="match status" value="1"/>
</dbReference>
<dbReference type="InterPro" id="IPR029061">
    <property type="entry name" value="THDP-binding"/>
</dbReference>
<dbReference type="PANTHER" id="PTHR42897">
    <property type="entry name" value="PYRUVATE SYNTHASE SUBUNIT PORB"/>
    <property type="match status" value="1"/>
</dbReference>
<reference evidence="3 4" key="1">
    <citation type="journal article" date="2016" name="Nat. Commun.">
        <title>Thousands of microbial genomes shed light on interconnected biogeochemical processes in an aquifer system.</title>
        <authorList>
            <person name="Anantharaman K."/>
            <person name="Brown C.T."/>
            <person name="Hug L.A."/>
            <person name="Sharon I."/>
            <person name="Castelle C.J."/>
            <person name="Probst A.J."/>
            <person name="Thomas B.C."/>
            <person name="Singh A."/>
            <person name="Wilkins M.J."/>
            <person name="Karaoz U."/>
            <person name="Brodie E.L."/>
            <person name="Williams K.H."/>
            <person name="Hubbard S.S."/>
            <person name="Banfield J.F."/>
        </authorList>
    </citation>
    <scope>NUCLEOTIDE SEQUENCE [LARGE SCALE GENOMIC DNA]</scope>
</reference>
<protein>
    <recommendedName>
        <fullName evidence="2">Thiamine pyrophosphate enzyme TPP-binding domain-containing protein</fullName>
    </recommendedName>
</protein>
<evidence type="ECO:0000313" key="3">
    <source>
        <dbReference type="EMBL" id="OGF26885.1"/>
    </source>
</evidence>
<sequence>MPSDIGLGPGHTACAGCGAAIAMKQALKGLGGDTAMVIPACCWTILQGAGGGSSMPHIPVLHTAFGSAAATACGLKSGLEEEGKDTAVAVWGGDGSTYDIGLGGISGAAERNDNIVYICYNNQAYMNTGIQRSSATPKGVVTTTTPAGALKTGPAKRMPFVMVEHKVPYVATASLFYFKDLQRKVKKARETKGFSYIEILVPCTAGWKFPSDMTVELSRLAVQTGFYPLFEIENGVLSINKPSPGKELLPIEDYIKGQGRYKDLLKSAELLAAIQAEVNADWEILKKMNQKS</sequence>
<keyword evidence="1" id="KW-0560">Oxidoreductase</keyword>
<dbReference type="InterPro" id="IPR051479">
    <property type="entry name" value="PorB-like"/>
</dbReference>
<organism evidence="3 4">
    <name type="scientific">Candidatus Falkowbacteria bacterium RIFOXYA2_FULL_47_19</name>
    <dbReference type="NCBI Taxonomy" id="1797994"/>
    <lineage>
        <taxon>Bacteria</taxon>
        <taxon>Candidatus Falkowiibacteriota</taxon>
    </lineage>
</organism>
<evidence type="ECO:0000313" key="4">
    <source>
        <dbReference type="Proteomes" id="UP000178367"/>
    </source>
</evidence>
<dbReference type="Pfam" id="PF02775">
    <property type="entry name" value="TPP_enzyme_C"/>
    <property type="match status" value="1"/>
</dbReference>
<gene>
    <name evidence="3" type="ORF">A2227_06275</name>
</gene>
<dbReference type="Gene3D" id="3.40.50.970">
    <property type="match status" value="2"/>
</dbReference>
<dbReference type="EMBL" id="MFGB01000013">
    <property type="protein sequence ID" value="OGF26885.1"/>
    <property type="molecule type" value="Genomic_DNA"/>
</dbReference>
<name>A0A1F5SJL5_9BACT</name>
<accession>A0A1F5SJL5</accession>
<dbReference type="STRING" id="1797994.A2227_06275"/>
<evidence type="ECO:0000259" key="2">
    <source>
        <dbReference type="Pfam" id="PF02775"/>
    </source>
</evidence>
<dbReference type="PANTHER" id="PTHR42897:SF1">
    <property type="entry name" value="2-OXOACID OXIDOREDUCTASE (FERREDOXIN)"/>
    <property type="match status" value="1"/>
</dbReference>
<dbReference type="AlphaFoldDB" id="A0A1F5SJL5"/>
<dbReference type="InterPro" id="IPR011766">
    <property type="entry name" value="TPP_enzyme_TPP-bd"/>
</dbReference>
<proteinExistence type="predicted"/>
<evidence type="ECO:0000256" key="1">
    <source>
        <dbReference type="ARBA" id="ARBA00023002"/>
    </source>
</evidence>
<dbReference type="GO" id="GO:0030976">
    <property type="term" value="F:thiamine pyrophosphate binding"/>
    <property type="evidence" value="ECO:0007669"/>
    <property type="project" value="InterPro"/>
</dbReference>